<feature type="compositionally biased region" description="Basic and acidic residues" evidence="1">
    <location>
        <begin position="40"/>
        <end position="49"/>
    </location>
</feature>
<protein>
    <submittedName>
        <fullName evidence="2">Uncharacterized protein</fullName>
    </submittedName>
</protein>
<dbReference type="EMBL" id="JBJKFK010001998">
    <property type="protein sequence ID" value="KAL3311825.1"/>
    <property type="molecule type" value="Genomic_DNA"/>
</dbReference>
<proteinExistence type="predicted"/>
<feature type="region of interest" description="Disordered" evidence="1">
    <location>
        <begin position="115"/>
        <end position="134"/>
    </location>
</feature>
<keyword evidence="3" id="KW-1185">Reference proteome</keyword>
<dbReference type="AlphaFoldDB" id="A0ABD2PWM3"/>
<evidence type="ECO:0000256" key="1">
    <source>
        <dbReference type="SAM" id="MobiDB-lite"/>
    </source>
</evidence>
<comment type="caution">
    <text evidence="2">The sequence shown here is derived from an EMBL/GenBank/DDBJ whole genome shotgun (WGS) entry which is preliminary data.</text>
</comment>
<feature type="compositionally biased region" description="Basic and acidic residues" evidence="1">
    <location>
        <begin position="1"/>
        <end position="17"/>
    </location>
</feature>
<organism evidence="2 3">
    <name type="scientific">Cichlidogyrus casuarinus</name>
    <dbReference type="NCBI Taxonomy" id="1844966"/>
    <lineage>
        <taxon>Eukaryota</taxon>
        <taxon>Metazoa</taxon>
        <taxon>Spiralia</taxon>
        <taxon>Lophotrochozoa</taxon>
        <taxon>Platyhelminthes</taxon>
        <taxon>Monogenea</taxon>
        <taxon>Monopisthocotylea</taxon>
        <taxon>Dactylogyridea</taxon>
        <taxon>Ancyrocephalidae</taxon>
        <taxon>Cichlidogyrus</taxon>
    </lineage>
</organism>
<name>A0ABD2PWM3_9PLAT</name>
<accession>A0ABD2PWM3</accession>
<reference evidence="2 3" key="1">
    <citation type="submission" date="2024-11" db="EMBL/GenBank/DDBJ databases">
        <title>Adaptive evolution of stress response genes in parasites aligns with host niche diversity.</title>
        <authorList>
            <person name="Hahn C."/>
            <person name="Resl P."/>
        </authorList>
    </citation>
    <scope>NUCLEOTIDE SEQUENCE [LARGE SCALE GENOMIC DNA]</scope>
    <source>
        <strain evidence="2">EGGRZ-B1_66</strain>
        <tissue evidence="2">Body</tissue>
    </source>
</reference>
<sequence length="200" mass="20967">MNARRRSSDKWIDDREVQQNSSSSPAHSMDPGSPLPDDDESRHNLRIDEELGSPSNKLSEELALPEHPPVLQPALLPGEDDELSPAPRTVQASRSGLNLSRASQLHSLAYRSSAPVQLNGNTPPPPLLSPAAGSLASSLSSRCANGAAPLASLFSPSVFPSTGNGNRLPSASTLIAHSQTVEAKLAVTGPLASTAARHDH</sequence>
<gene>
    <name evidence="2" type="ORF">Ciccas_009593</name>
</gene>
<evidence type="ECO:0000313" key="3">
    <source>
        <dbReference type="Proteomes" id="UP001626550"/>
    </source>
</evidence>
<feature type="region of interest" description="Disordered" evidence="1">
    <location>
        <begin position="1"/>
        <end position="98"/>
    </location>
</feature>
<evidence type="ECO:0000313" key="2">
    <source>
        <dbReference type="EMBL" id="KAL3311825.1"/>
    </source>
</evidence>
<dbReference type="Proteomes" id="UP001626550">
    <property type="component" value="Unassembled WGS sequence"/>
</dbReference>